<proteinExistence type="predicted"/>
<name>A0ABX6V5V2_9GAMM</name>
<evidence type="ECO:0000256" key="1">
    <source>
        <dbReference type="SAM" id="Phobius"/>
    </source>
</evidence>
<sequence length="1023" mass="116524">MKSSYPNKHNEQKQGLLLPVLFLISLLSLVFYLLIVLLPEFLLNGPVTQGKSFKDMNVIKGGSAPTPLTLKHREPSHRILLEHKPNALNAIKDTHTGIFKQLRTANTQVTRTDEETSDQFELTRIQKRFTKPAMQVNPKEFKQHRRIIQGEVITANTSLHDASSLAQVDEVNSGIKDNFDPLALRIAPKVLESPDTCKRLITIPYQTLPVSQELFLISQLKYGNLVISNELFAYQQEGKLYLPIQLLAELLMLPVKLNIDTLSLSGWYLTPDRNIDISSHLMMFWGNSDHCSVQESNIYFDDWDIYIELTIIEQMFGLNINFEPSRQRFNIKESSFIPLSQIQDRRRRYDLFSAQKGQNDQLTVREIKREDAMLGDLAMSVDLGITSQKKEHIEETSVEGFIQARTDFAGHNVYASYSWSETDEVINAYIEKTLSDSWLKHYRIGSIESHSLPLISESSEGKGIRLTAGDGFTQDFRHITIEGEIEPDWDVELYRNNSLIDIQRAGSDARYRFVQVPFFIGLNQYQLRFYGPSGETRTETFSKMLDNSVLEQGQLGFSFGSLQREQDELQLHYVNANWAVTESLTTNLSLVQQEVADNDWLTIPKLGINFIGGEHLIQINYASTSKGYATGVAVQGSKKHIDWLADWEYFDNFNSWENPNETLEQQASLNVNGSIDDSGMSWALSGSWKDYSMSTDLLQFNAALMGRFNLLSYSNELRWQSAIGKDRVYNRMAASGRLGEWYLRSYVDLSISPELEVNQWVVNANSSINDRINYQVEINYQPQAIDAFRVRNSIAYLFDHSSLRLVLDNDSDGDWYAQLKWNSSLLWQPESNLWLLDRVSHLNTGAVKIVAFQDDNANSLFDTDELAISGLSFSGHSQTSASTNQDGELLITHLQTTRPQRLLLKESSLPDPFLIPLMMAVTVNPHPGHVQKVLYPVLYTAELEGSAMLLDGKKQLPAKGMLVTLVSTDDNRKYKTRVEYDGVYIFDRVLPGRYQLSIEDKFTQQINVKPGEYMVLESVSILN</sequence>
<evidence type="ECO:0000313" key="2">
    <source>
        <dbReference type="EMBL" id="QPG57938.1"/>
    </source>
</evidence>
<accession>A0ABX6V5V2</accession>
<dbReference type="EMBL" id="CP045503">
    <property type="protein sequence ID" value="QPG57938.1"/>
    <property type="molecule type" value="Genomic_DNA"/>
</dbReference>
<protein>
    <submittedName>
        <fullName evidence="2">Carboxypeptidase regulatory-like domain-containing protein</fullName>
    </submittedName>
</protein>
<dbReference type="RefSeq" id="WP_195873253.1">
    <property type="nucleotide sequence ID" value="NZ_CP045503.2"/>
</dbReference>
<reference evidence="2" key="1">
    <citation type="submission" date="2021-07" db="EMBL/GenBank/DDBJ databases">
        <title>Shewanella sp. YLB-07 whole genome sequence.</title>
        <authorList>
            <person name="Yu L."/>
        </authorList>
    </citation>
    <scope>NUCLEOTIDE SEQUENCE</scope>
    <source>
        <strain evidence="2">YLB-08</strain>
    </source>
</reference>
<keyword evidence="1" id="KW-0472">Membrane</keyword>
<keyword evidence="3" id="KW-1185">Reference proteome</keyword>
<dbReference type="Proteomes" id="UP000316416">
    <property type="component" value="Chromosome"/>
</dbReference>
<evidence type="ECO:0000313" key="3">
    <source>
        <dbReference type="Proteomes" id="UP000316416"/>
    </source>
</evidence>
<gene>
    <name evidence="2" type="ORF">FM038_011070</name>
</gene>
<feature type="transmembrane region" description="Helical" evidence="1">
    <location>
        <begin position="16"/>
        <end position="38"/>
    </location>
</feature>
<organism evidence="2 3">
    <name type="scientific">Shewanella eurypsychrophilus</name>
    <dbReference type="NCBI Taxonomy" id="2593656"/>
    <lineage>
        <taxon>Bacteria</taxon>
        <taxon>Pseudomonadati</taxon>
        <taxon>Pseudomonadota</taxon>
        <taxon>Gammaproteobacteria</taxon>
        <taxon>Alteromonadales</taxon>
        <taxon>Shewanellaceae</taxon>
        <taxon>Shewanella</taxon>
    </lineage>
</organism>
<keyword evidence="1" id="KW-1133">Transmembrane helix</keyword>
<keyword evidence="1" id="KW-0812">Transmembrane</keyword>